<keyword evidence="4" id="KW-1185">Reference proteome</keyword>
<gene>
    <name evidence="3" type="ORF">SH1V18_41140</name>
</gene>
<dbReference type="EMBL" id="BRLB01000019">
    <property type="protein sequence ID" value="GKX31634.1"/>
    <property type="molecule type" value="Genomic_DNA"/>
</dbReference>
<sequence>MLKKILTLGLGIVLSANLMVPTMAMEAAQDENPPVQASKDVQKDKFDNCKKIRNLEFDKEAKPLTDEEHLARIQEKLDRLDQEYADGKIDEEKYNQLKEQCTKFMEAIKNGEVPDKNFKERFKKQKQPLDKEDMIELLNDKLDKVKEKFDNGDITEEQYNNIKAMIEENIEKVNNGEKINFRGCRKFKNMREDFKGLSNEEKIEKLTNLLEELKGKLEEGNISQDRYDDIKERIEQRINNIQDNENSNE</sequence>
<dbReference type="Proteomes" id="UP001144256">
    <property type="component" value="Unassembled WGS sequence"/>
</dbReference>
<evidence type="ECO:0008006" key="5">
    <source>
        <dbReference type="Google" id="ProtNLM"/>
    </source>
</evidence>
<keyword evidence="1" id="KW-0175">Coiled coil</keyword>
<feature type="signal peptide" evidence="2">
    <location>
        <begin position="1"/>
        <end position="24"/>
    </location>
</feature>
<name>A0A9W5YEK8_9FIRM</name>
<organism evidence="3 4">
    <name type="scientific">Vallitalea longa</name>
    <dbReference type="NCBI Taxonomy" id="2936439"/>
    <lineage>
        <taxon>Bacteria</taxon>
        <taxon>Bacillati</taxon>
        <taxon>Bacillota</taxon>
        <taxon>Clostridia</taxon>
        <taxon>Lachnospirales</taxon>
        <taxon>Vallitaleaceae</taxon>
        <taxon>Vallitalea</taxon>
    </lineage>
</organism>
<evidence type="ECO:0000256" key="1">
    <source>
        <dbReference type="SAM" id="Coils"/>
    </source>
</evidence>
<accession>A0A9W5YEK8</accession>
<proteinExistence type="predicted"/>
<feature type="coiled-coil region" evidence="1">
    <location>
        <begin position="199"/>
        <end position="244"/>
    </location>
</feature>
<evidence type="ECO:0000313" key="3">
    <source>
        <dbReference type="EMBL" id="GKX31634.1"/>
    </source>
</evidence>
<keyword evidence="2" id="KW-0732">Signal</keyword>
<dbReference type="AlphaFoldDB" id="A0A9W5YEK8"/>
<evidence type="ECO:0000313" key="4">
    <source>
        <dbReference type="Proteomes" id="UP001144256"/>
    </source>
</evidence>
<feature type="chain" id="PRO_5040746767" description="SHOCT domain-containing protein" evidence="2">
    <location>
        <begin position="25"/>
        <end position="249"/>
    </location>
</feature>
<reference evidence="3" key="1">
    <citation type="submission" date="2022-06" db="EMBL/GenBank/DDBJ databases">
        <title>Vallitalea longa sp. nov., an anaerobic bacterium isolated from marine sediment.</title>
        <authorList>
            <person name="Hirano S."/>
            <person name="Terahara T."/>
            <person name="Mori K."/>
            <person name="Hamada M."/>
            <person name="Matsumoto R."/>
            <person name="Kobayashi T."/>
        </authorList>
    </citation>
    <scope>NUCLEOTIDE SEQUENCE</scope>
    <source>
        <strain evidence="3">SH18-1</strain>
    </source>
</reference>
<comment type="caution">
    <text evidence="3">The sequence shown here is derived from an EMBL/GenBank/DDBJ whole genome shotgun (WGS) entry which is preliminary data.</text>
</comment>
<evidence type="ECO:0000256" key="2">
    <source>
        <dbReference type="SAM" id="SignalP"/>
    </source>
</evidence>
<protein>
    <recommendedName>
        <fullName evidence="5">SHOCT domain-containing protein</fullName>
    </recommendedName>
</protein>
<dbReference type="RefSeq" id="WP_281818846.1">
    <property type="nucleotide sequence ID" value="NZ_BRLB01000019.1"/>
</dbReference>